<protein>
    <submittedName>
        <fullName evidence="1">Uncharacterized protein</fullName>
    </submittedName>
</protein>
<name>A0A413Z2R5_9FIRM</name>
<dbReference type="AlphaFoldDB" id="A0A413Z2R5"/>
<accession>A0A413Z2R5</accession>
<evidence type="ECO:0000313" key="1">
    <source>
        <dbReference type="EMBL" id="RHC15604.1"/>
    </source>
</evidence>
<gene>
    <name evidence="1" type="ORF">DW858_01880</name>
</gene>
<dbReference type="EMBL" id="QSHM01000001">
    <property type="protein sequence ID" value="RHC15604.1"/>
    <property type="molecule type" value="Genomic_DNA"/>
</dbReference>
<sequence length="228" mass="27595">MVDLKEIIKEFCEEYKLELYDNYQIEVTDISAYVKGDDTEYYFERKEFIDQAMGLLYENSNGNIVVLVRKQDCVNFISSLIHEYVHLCDYNKLSNYRNDLDYRRLQEDFVFLFWTEFHATYLTYRYLINFNPAGLDVKNIQNEIVSDLIDYYSSSPKLDRHELMDKTVRSYGSYLALYDEFVQKVTLHPKHYYFNGQFLKLYKFLENKKTFEDFIVRFDDFKGLLLEI</sequence>
<proteinExistence type="predicted"/>
<organism evidence="1 2">
    <name type="scientific">Lachnospira eligens</name>
    <dbReference type="NCBI Taxonomy" id="39485"/>
    <lineage>
        <taxon>Bacteria</taxon>
        <taxon>Bacillati</taxon>
        <taxon>Bacillota</taxon>
        <taxon>Clostridia</taxon>
        <taxon>Lachnospirales</taxon>
        <taxon>Lachnospiraceae</taxon>
        <taxon>Lachnospira</taxon>
    </lineage>
</organism>
<dbReference type="Proteomes" id="UP000285844">
    <property type="component" value="Unassembled WGS sequence"/>
</dbReference>
<comment type="caution">
    <text evidence="1">The sequence shown here is derived from an EMBL/GenBank/DDBJ whole genome shotgun (WGS) entry which is preliminary data.</text>
</comment>
<reference evidence="1 2" key="1">
    <citation type="submission" date="2018-08" db="EMBL/GenBank/DDBJ databases">
        <title>A genome reference for cultivated species of the human gut microbiota.</title>
        <authorList>
            <person name="Zou Y."/>
            <person name="Xue W."/>
            <person name="Luo G."/>
        </authorList>
    </citation>
    <scope>NUCLEOTIDE SEQUENCE [LARGE SCALE GENOMIC DNA]</scope>
    <source>
        <strain evidence="1 2">AM37-3BH</strain>
    </source>
</reference>
<dbReference type="RefSeq" id="WP_118362346.1">
    <property type="nucleotide sequence ID" value="NZ_QSHM01000001.1"/>
</dbReference>
<evidence type="ECO:0000313" key="2">
    <source>
        <dbReference type="Proteomes" id="UP000285844"/>
    </source>
</evidence>